<evidence type="ECO:0008006" key="3">
    <source>
        <dbReference type="Google" id="ProtNLM"/>
    </source>
</evidence>
<gene>
    <name evidence="1" type="ORF">AAE039_18780</name>
</gene>
<keyword evidence="2" id="KW-1185">Reference proteome</keyword>
<dbReference type="EMBL" id="JBBYHY010000013">
    <property type="protein sequence ID" value="MEL3955607.1"/>
    <property type="molecule type" value="Genomic_DNA"/>
</dbReference>
<dbReference type="RefSeq" id="WP_341987965.1">
    <property type="nucleotide sequence ID" value="NZ_JBBYHY010000013.1"/>
</dbReference>
<evidence type="ECO:0000313" key="1">
    <source>
        <dbReference type="EMBL" id="MEL3955607.1"/>
    </source>
</evidence>
<proteinExistence type="predicted"/>
<comment type="caution">
    <text evidence="1">The sequence shown here is derived from an EMBL/GenBank/DDBJ whole genome shotgun (WGS) entry which is preliminary data.</text>
</comment>
<evidence type="ECO:0000313" key="2">
    <source>
        <dbReference type="Proteomes" id="UP001455088"/>
    </source>
</evidence>
<accession>A0ABU9JTR4</accession>
<protein>
    <recommendedName>
        <fullName evidence="3">HTH cro/C1-type domain-containing protein</fullName>
    </recommendedName>
</protein>
<dbReference type="Proteomes" id="UP001455088">
    <property type="component" value="Unassembled WGS sequence"/>
</dbReference>
<organism evidence="1 2">
    <name type="scientific">Stenotrophomonas bentonitica</name>
    <dbReference type="NCBI Taxonomy" id="1450134"/>
    <lineage>
        <taxon>Bacteria</taxon>
        <taxon>Pseudomonadati</taxon>
        <taxon>Pseudomonadota</taxon>
        <taxon>Gammaproteobacteria</taxon>
        <taxon>Lysobacterales</taxon>
        <taxon>Lysobacteraceae</taxon>
        <taxon>Stenotrophomonas</taxon>
    </lineage>
</organism>
<name>A0ABU9JTR4_9GAMM</name>
<reference evidence="1 2" key="1">
    <citation type="submission" date="2024-04" db="EMBL/GenBank/DDBJ databases">
        <title>Bacterial endophytes with biocontrol capabilities against important plant pathogens.</title>
        <authorList>
            <person name="Alayande K.A."/>
        </authorList>
    </citation>
    <scope>NUCLEOTIDE SEQUENCE [LARGE SCALE GENOMIC DNA]</scope>
    <source>
        <strain evidence="1 2">KV22</strain>
    </source>
</reference>
<sequence>MAQWLEQDDGLSLSETAQVLGSSVSFVVANLAGRSVGVAAKLDKALLRQVERAPGRAPGAGP</sequence>